<keyword evidence="2 4" id="KW-0472">Membrane</keyword>
<evidence type="ECO:0000256" key="5">
    <source>
        <dbReference type="SAM" id="MobiDB-lite"/>
    </source>
</evidence>
<dbReference type="RefSeq" id="WP_204427634.1">
    <property type="nucleotide sequence ID" value="NZ_JADDOL010000005.1"/>
</dbReference>
<evidence type="ECO:0000259" key="6">
    <source>
        <dbReference type="Pfam" id="PF04355"/>
    </source>
</evidence>
<dbReference type="InterPro" id="IPR026592">
    <property type="entry name" value="BamE"/>
</dbReference>
<dbReference type="GO" id="GO:0043165">
    <property type="term" value="P:Gram-negative-bacterium-type cell outer membrane assembly"/>
    <property type="evidence" value="ECO:0007669"/>
    <property type="project" value="UniProtKB-UniRule"/>
</dbReference>
<name>A0A9Q3UPD6_9GAMM</name>
<dbReference type="GO" id="GO:0030674">
    <property type="term" value="F:protein-macromolecule adaptor activity"/>
    <property type="evidence" value="ECO:0007669"/>
    <property type="project" value="TreeGrafter"/>
</dbReference>
<comment type="subcellular location">
    <subcellularLocation>
        <location evidence="4">Cell outer membrane</location>
        <topology evidence="4">Lipid-anchor</topology>
    </subcellularLocation>
</comment>
<comment type="caution">
    <text evidence="7">The sequence shown here is derived from an EMBL/GenBank/DDBJ whole genome shotgun (WGS) entry which is preliminary data.</text>
</comment>
<evidence type="ECO:0000313" key="7">
    <source>
        <dbReference type="EMBL" id="MCC4310165.1"/>
    </source>
</evidence>
<dbReference type="AlphaFoldDB" id="A0A9Q3UPD6"/>
<accession>A0A9Q3UPD6</accession>
<evidence type="ECO:0000256" key="1">
    <source>
        <dbReference type="ARBA" id="ARBA00022729"/>
    </source>
</evidence>
<dbReference type="EMBL" id="JAJGNA010000030">
    <property type="protein sequence ID" value="MCC4310165.1"/>
    <property type="molecule type" value="Genomic_DNA"/>
</dbReference>
<comment type="subunit">
    <text evidence="4">Part of the Bam complex.</text>
</comment>
<sequence length="165" mass="18437">MPRTILVSLLFAALLAGCSSLRFPGVYRIDIPQGNVVSRDMLAELEPGMTPEQVRFVLGPPTLTDPFTPDTWFYLLHYQPGKADTVEQRVVVYFEGGRYSHYEGQALADVRERTSGRRDRELELRAEDRRRDGGTVDQEPLNDPEPDPGAPPSTPEATTVPLPRS</sequence>
<dbReference type="PROSITE" id="PS51257">
    <property type="entry name" value="PROKAR_LIPOPROTEIN"/>
    <property type="match status" value="1"/>
</dbReference>
<organism evidence="7 8">
    <name type="scientific">Alloalcanivorax marinus</name>
    <dbReference type="NCBI Taxonomy" id="1177169"/>
    <lineage>
        <taxon>Bacteria</taxon>
        <taxon>Pseudomonadati</taxon>
        <taxon>Pseudomonadota</taxon>
        <taxon>Gammaproteobacteria</taxon>
        <taxon>Oceanospirillales</taxon>
        <taxon>Alcanivoracaceae</taxon>
        <taxon>Alloalcanivorax</taxon>
    </lineage>
</organism>
<keyword evidence="1 4" id="KW-0732">Signal</keyword>
<keyword evidence="8" id="KW-1185">Reference proteome</keyword>
<dbReference type="Gene3D" id="3.30.1450.10">
    <property type="match status" value="1"/>
</dbReference>
<keyword evidence="3 4" id="KW-0998">Cell outer membrane</keyword>
<evidence type="ECO:0000256" key="3">
    <source>
        <dbReference type="ARBA" id="ARBA00023237"/>
    </source>
</evidence>
<protein>
    <recommendedName>
        <fullName evidence="4">Outer membrane protein assembly factor BamE</fullName>
    </recommendedName>
</protein>
<comment type="function">
    <text evidence="4">Part of the outer membrane protein assembly complex, which is involved in assembly and insertion of beta-barrel proteins into the outer membrane.</text>
</comment>
<evidence type="ECO:0000256" key="4">
    <source>
        <dbReference type="HAMAP-Rule" id="MF_00925"/>
    </source>
</evidence>
<reference evidence="7" key="1">
    <citation type="submission" date="2021-10" db="EMBL/GenBank/DDBJ databases">
        <title>The diversity and Nitrogen Metabolism of Culturable Nitrate-Utilizing Bacteria Within the Oxygen Minimum Zone of the Changjiang (Yangtze River)Estuary.</title>
        <authorList>
            <person name="Zhang D."/>
            <person name="Zheng J."/>
            <person name="Liu S."/>
            <person name="He W."/>
        </authorList>
    </citation>
    <scope>NUCLEOTIDE SEQUENCE</scope>
    <source>
        <strain evidence="7">FXH-223</strain>
    </source>
</reference>
<dbReference type="Pfam" id="PF04355">
    <property type="entry name" value="BamE"/>
    <property type="match status" value="1"/>
</dbReference>
<feature type="region of interest" description="Disordered" evidence="5">
    <location>
        <begin position="113"/>
        <end position="165"/>
    </location>
</feature>
<comment type="similarity">
    <text evidence="4">Belongs to the BamE family.</text>
</comment>
<dbReference type="GO" id="GO:0051205">
    <property type="term" value="P:protein insertion into membrane"/>
    <property type="evidence" value="ECO:0007669"/>
    <property type="project" value="UniProtKB-UniRule"/>
</dbReference>
<feature type="compositionally biased region" description="Basic and acidic residues" evidence="5">
    <location>
        <begin position="113"/>
        <end position="134"/>
    </location>
</feature>
<keyword evidence="4" id="KW-0449">Lipoprotein</keyword>
<dbReference type="HAMAP" id="MF_00925">
    <property type="entry name" value="OM_assembly_BamE"/>
    <property type="match status" value="1"/>
</dbReference>
<dbReference type="InterPro" id="IPR007450">
    <property type="entry name" value="BamE_dom"/>
</dbReference>
<evidence type="ECO:0000256" key="2">
    <source>
        <dbReference type="ARBA" id="ARBA00023136"/>
    </source>
</evidence>
<dbReference type="InterPro" id="IPR037873">
    <property type="entry name" value="BamE-like"/>
</dbReference>
<gene>
    <name evidence="4 7" type="primary">bamE</name>
    <name evidence="7" type="ORF">LL252_16460</name>
</gene>
<keyword evidence="4" id="KW-0564">Palmitate</keyword>
<dbReference type="PANTHER" id="PTHR37482:SF1">
    <property type="entry name" value="OUTER MEMBRANE PROTEIN ASSEMBLY FACTOR BAME"/>
    <property type="match status" value="1"/>
</dbReference>
<dbReference type="GO" id="GO:1990063">
    <property type="term" value="C:Bam protein complex"/>
    <property type="evidence" value="ECO:0007669"/>
    <property type="project" value="TreeGrafter"/>
</dbReference>
<feature type="domain" description="Outer membrane protein assembly factor BamE" evidence="6">
    <location>
        <begin position="34"/>
        <end position="101"/>
    </location>
</feature>
<evidence type="ECO:0000313" key="8">
    <source>
        <dbReference type="Proteomes" id="UP001108027"/>
    </source>
</evidence>
<proteinExistence type="inferred from homology"/>
<dbReference type="Proteomes" id="UP001108027">
    <property type="component" value="Unassembled WGS sequence"/>
</dbReference>
<dbReference type="PANTHER" id="PTHR37482">
    <property type="entry name" value="OUTER MEMBRANE PROTEIN ASSEMBLY FACTOR BAME"/>
    <property type="match status" value="1"/>
</dbReference>